<dbReference type="VEuPathDB" id="FungiDB:SCHCODRAFT_02530244"/>
<sequence length="192" mass="21626">MAPAPERVVAISSVSVGVGPRGETDMLARVAVIDFTGAVLLDVYVAPTNPVRDYREAKTGIKPEYLYSSRAQDIRAVYQTVRQVLRNKVVVGHSMWLDFMVLGLTHPTKDTRDVALYLPFRNTLRCQRMIGLWTLNYRLLGLRCSAAPVDPLESARVALNLYRCYAAQWEDTISSRSWPCELPPPCFRGCFM</sequence>
<dbReference type="GO" id="GO:0005634">
    <property type="term" value="C:nucleus"/>
    <property type="evidence" value="ECO:0007669"/>
    <property type="project" value="UniProtKB-SubCell"/>
</dbReference>
<dbReference type="GO" id="GO:0006364">
    <property type="term" value="P:rRNA processing"/>
    <property type="evidence" value="ECO:0007669"/>
    <property type="project" value="UniProtKB-KW"/>
</dbReference>
<comment type="function">
    <text evidence="9">Exoribonuclease involved in ribosome biosynthesis. Involved in the processing of ITS1, the internal transcribed spacer localized between the 18S and 5.8S rRNAs.</text>
</comment>
<dbReference type="EMBL" id="U21715">
    <property type="protein sequence ID" value="AAA74917.1"/>
    <property type="molecule type" value="Genomic_DNA"/>
</dbReference>
<evidence type="ECO:0000256" key="1">
    <source>
        <dbReference type="ARBA" id="ARBA00004123"/>
    </source>
</evidence>
<evidence type="ECO:0000256" key="4">
    <source>
        <dbReference type="ARBA" id="ARBA00022552"/>
    </source>
</evidence>
<evidence type="ECO:0000259" key="10">
    <source>
        <dbReference type="SMART" id="SM00479"/>
    </source>
</evidence>
<evidence type="ECO:0000256" key="6">
    <source>
        <dbReference type="ARBA" id="ARBA00022801"/>
    </source>
</evidence>
<dbReference type="PIR" id="S55252">
    <property type="entry name" value="S55252"/>
</dbReference>
<protein>
    <recommendedName>
        <fullName evidence="3">RNA exonuclease 4</fullName>
    </recommendedName>
</protein>
<dbReference type="InterPro" id="IPR036397">
    <property type="entry name" value="RNaseH_sf"/>
</dbReference>
<comment type="subcellular location">
    <subcellularLocation>
        <location evidence="1">Nucleus</location>
    </subcellularLocation>
</comment>
<dbReference type="SUPFAM" id="SSF53098">
    <property type="entry name" value="Ribonuclease H-like"/>
    <property type="match status" value="1"/>
</dbReference>
<name>Q02524_SCHCO</name>
<evidence type="ECO:0000256" key="7">
    <source>
        <dbReference type="ARBA" id="ARBA00022839"/>
    </source>
</evidence>
<dbReference type="AlphaFoldDB" id="Q02524"/>
<dbReference type="CDD" id="cd06144">
    <property type="entry name" value="REX4_like"/>
    <property type="match status" value="1"/>
</dbReference>
<feature type="domain" description="Exonuclease" evidence="10">
    <location>
        <begin position="7"/>
        <end position="171"/>
    </location>
</feature>
<evidence type="ECO:0000256" key="8">
    <source>
        <dbReference type="ARBA" id="ARBA00023242"/>
    </source>
</evidence>
<dbReference type="GO" id="GO:0003676">
    <property type="term" value="F:nucleic acid binding"/>
    <property type="evidence" value="ECO:0007669"/>
    <property type="project" value="InterPro"/>
</dbReference>
<dbReference type="InterPro" id="IPR013520">
    <property type="entry name" value="Ribonucl_H"/>
</dbReference>
<dbReference type="InterPro" id="IPR012337">
    <property type="entry name" value="RNaseH-like_sf"/>
</dbReference>
<dbReference type="InterPro" id="IPR047021">
    <property type="entry name" value="REXO1/3/4-like"/>
</dbReference>
<evidence type="ECO:0000313" key="11">
    <source>
        <dbReference type="EMBL" id="AAA74917.1"/>
    </source>
</evidence>
<accession>Q02524</accession>
<evidence type="ECO:0000256" key="5">
    <source>
        <dbReference type="ARBA" id="ARBA00022722"/>
    </source>
</evidence>
<comment type="similarity">
    <text evidence="2">Belongs to the REXO4 family.</text>
</comment>
<dbReference type="PANTHER" id="PTHR12801">
    <property type="entry name" value="RNA EXONUCLEASE REXO1 / RECO3 FAMILY MEMBER-RELATED"/>
    <property type="match status" value="1"/>
</dbReference>
<dbReference type="PANTHER" id="PTHR12801:SF45">
    <property type="entry name" value="RNA EXONUCLEASE 4"/>
    <property type="match status" value="1"/>
</dbReference>
<keyword evidence="4" id="KW-0698">rRNA processing</keyword>
<dbReference type="GO" id="GO:0008408">
    <property type="term" value="F:3'-5' exonuclease activity"/>
    <property type="evidence" value="ECO:0007669"/>
    <property type="project" value="InterPro"/>
</dbReference>
<reference evidence="11" key="2">
    <citation type="submission" date="1995-02" db="EMBL/GenBank/DDBJ databases">
        <authorList>
            <person name="Horton S.J."/>
        </authorList>
    </citation>
    <scope>NUCLEOTIDE SEQUENCE</scope>
    <source>
        <strain evidence="11">H 9-1</strain>
    </source>
</reference>
<dbReference type="InterPro" id="IPR037431">
    <property type="entry name" value="REX4_DEDDh_dom"/>
</dbReference>
<evidence type="ECO:0000256" key="9">
    <source>
        <dbReference type="ARBA" id="ARBA00025599"/>
    </source>
</evidence>
<organism evidence="11">
    <name type="scientific">Schizophyllum commune</name>
    <name type="common">Split gill fungus</name>
    <dbReference type="NCBI Taxonomy" id="5334"/>
    <lineage>
        <taxon>Eukaryota</taxon>
        <taxon>Fungi</taxon>
        <taxon>Dikarya</taxon>
        <taxon>Basidiomycota</taxon>
        <taxon>Agaricomycotina</taxon>
        <taxon>Agaricomycetes</taxon>
        <taxon>Agaricomycetidae</taxon>
        <taxon>Agaricales</taxon>
        <taxon>Schizophyllaceae</taxon>
        <taxon>Schizophyllum</taxon>
    </lineage>
</organism>
<dbReference type="Gene3D" id="3.30.420.10">
    <property type="entry name" value="Ribonuclease H-like superfamily/Ribonuclease H"/>
    <property type="match status" value="1"/>
</dbReference>
<proteinExistence type="inferred from homology"/>
<dbReference type="SMART" id="SM00479">
    <property type="entry name" value="EXOIII"/>
    <property type="match status" value="1"/>
</dbReference>
<evidence type="ECO:0000256" key="2">
    <source>
        <dbReference type="ARBA" id="ARBA00010489"/>
    </source>
</evidence>
<keyword evidence="8" id="KW-0539">Nucleus</keyword>
<evidence type="ECO:0000256" key="3">
    <source>
        <dbReference type="ARBA" id="ARBA00016937"/>
    </source>
</evidence>
<reference evidence="11" key="1">
    <citation type="journal article" date="1995" name="Mol. Gen. Genet.">
        <title>The mushroom-inducing gene Frt1 of Schizophyllum commune encodes a putative nucleotide-binding protein.</title>
        <authorList>
            <person name="Horton J.S."/>
            <person name="Raper C.A."/>
        </authorList>
    </citation>
    <scope>NUCLEOTIDE SEQUENCE</scope>
    <source>
        <strain evidence="11">H 9-1</strain>
    </source>
</reference>
<keyword evidence="7" id="KW-0269">Exonuclease</keyword>
<gene>
    <name evidence="11" type="primary">Frt1</name>
</gene>
<keyword evidence="6" id="KW-0378">Hydrolase</keyword>
<keyword evidence="5" id="KW-0540">Nuclease</keyword>